<evidence type="ECO:0000313" key="1">
    <source>
        <dbReference type="EMBL" id="KIK25154.1"/>
    </source>
</evidence>
<evidence type="ECO:0000313" key="2">
    <source>
        <dbReference type="Proteomes" id="UP000054018"/>
    </source>
</evidence>
<gene>
    <name evidence="1" type="ORF">PISMIDRAFT_677391</name>
</gene>
<organism evidence="1 2">
    <name type="scientific">Pisolithus microcarpus 441</name>
    <dbReference type="NCBI Taxonomy" id="765257"/>
    <lineage>
        <taxon>Eukaryota</taxon>
        <taxon>Fungi</taxon>
        <taxon>Dikarya</taxon>
        <taxon>Basidiomycota</taxon>
        <taxon>Agaricomycotina</taxon>
        <taxon>Agaricomycetes</taxon>
        <taxon>Agaricomycetidae</taxon>
        <taxon>Boletales</taxon>
        <taxon>Sclerodermatineae</taxon>
        <taxon>Pisolithaceae</taxon>
        <taxon>Pisolithus</taxon>
    </lineage>
</organism>
<sequence>MNVDSFRPWIAFHYPVGWHASLSASRLVSRGDVDIVSCGTGYRDLYCDLCERHTDAAAITWRQC</sequence>
<accession>A0A0C9ZGM1</accession>
<dbReference type="AlphaFoldDB" id="A0A0C9ZGM1"/>
<name>A0A0C9ZGM1_9AGAM</name>
<reference evidence="2" key="2">
    <citation type="submission" date="2015-01" db="EMBL/GenBank/DDBJ databases">
        <title>Evolutionary Origins and Diversification of the Mycorrhizal Mutualists.</title>
        <authorList>
            <consortium name="DOE Joint Genome Institute"/>
            <consortium name="Mycorrhizal Genomics Consortium"/>
            <person name="Kohler A."/>
            <person name="Kuo A."/>
            <person name="Nagy L.G."/>
            <person name="Floudas D."/>
            <person name="Copeland A."/>
            <person name="Barry K.W."/>
            <person name="Cichocki N."/>
            <person name="Veneault-Fourrey C."/>
            <person name="LaButti K."/>
            <person name="Lindquist E.A."/>
            <person name="Lipzen A."/>
            <person name="Lundell T."/>
            <person name="Morin E."/>
            <person name="Murat C."/>
            <person name="Riley R."/>
            <person name="Ohm R."/>
            <person name="Sun H."/>
            <person name="Tunlid A."/>
            <person name="Henrissat B."/>
            <person name="Grigoriev I.V."/>
            <person name="Hibbett D.S."/>
            <person name="Martin F."/>
        </authorList>
    </citation>
    <scope>NUCLEOTIDE SEQUENCE [LARGE SCALE GENOMIC DNA]</scope>
    <source>
        <strain evidence="2">441</strain>
    </source>
</reference>
<protein>
    <submittedName>
        <fullName evidence="1">Uncharacterized protein</fullName>
    </submittedName>
</protein>
<dbReference type="Proteomes" id="UP000054018">
    <property type="component" value="Unassembled WGS sequence"/>
</dbReference>
<proteinExistence type="predicted"/>
<dbReference type="EMBL" id="KN833710">
    <property type="protein sequence ID" value="KIK25154.1"/>
    <property type="molecule type" value="Genomic_DNA"/>
</dbReference>
<dbReference type="HOGENOM" id="CLU_2868548_0_0_1"/>
<keyword evidence="2" id="KW-1185">Reference proteome</keyword>
<reference evidence="1 2" key="1">
    <citation type="submission" date="2014-04" db="EMBL/GenBank/DDBJ databases">
        <authorList>
            <consortium name="DOE Joint Genome Institute"/>
            <person name="Kuo A."/>
            <person name="Kohler A."/>
            <person name="Costa M.D."/>
            <person name="Nagy L.G."/>
            <person name="Floudas D."/>
            <person name="Copeland A."/>
            <person name="Barry K.W."/>
            <person name="Cichocki N."/>
            <person name="Veneault-Fourrey C."/>
            <person name="LaButti K."/>
            <person name="Lindquist E.A."/>
            <person name="Lipzen A."/>
            <person name="Lundell T."/>
            <person name="Morin E."/>
            <person name="Murat C."/>
            <person name="Sun H."/>
            <person name="Tunlid A."/>
            <person name="Henrissat B."/>
            <person name="Grigoriev I.V."/>
            <person name="Hibbett D.S."/>
            <person name="Martin F."/>
            <person name="Nordberg H.P."/>
            <person name="Cantor M.N."/>
            <person name="Hua S.X."/>
        </authorList>
    </citation>
    <scope>NUCLEOTIDE SEQUENCE [LARGE SCALE GENOMIC DNA]</scope>
    <source>
        <strain evidence="1 2">441</strain>
    </source>
</reference>